<proteinExistence type="predicted"/>
<dbReference type="Proteomes" id="UP000274545">
    <property type="component" value="Unassembled WGS sequence"/>
</dbReference>
<organism evidence="1 3">
    <name type="scientific">Spiroplasma poulsonii</name>
    <dbReference type="NCBI Taxonomy" id="2138"/>
    <lineage>
        <taxon>Bacteria</taxon>
        <taxon>Bacillati</taxon>
        <taxon>Mycoplasmatota</taxon>
        <taxon>Mollicutes</taxon>
        <taxon>Entomoplasmatales</taxon>
        <taxon>Spiroplasmataceae</taxon>
        <taxon>Spiroplasma</taxon>
    </lineage>
</organism>
<dbReference type="AlphaFoldDB" id="A0A433ELH4"/>
<dbReference type="EMBL" id="RAHC01000013">
    <property type="protein sequence ID" value="RUP75873.1"/>
    <property type="molecule type" value="Genomic_DNA"/>
</dbReference>
<dbReference type="EMBL" id="RAHC01000050">
    <property type="protein sequence ID" value="RUP75000.1"/>
    <property type="molecule type" value="Genomic_DNA"/>
</dbReference>
<name>A0A433ELH4_9MOLU</name>
<sequence length="180" mass="22403">MRIIPYELYKYTPNLSLMALRKEFGMYDYCLNMNKTNIAMQPFLNLGRNYFDLSFQKWFIEMKKRKNYVNSFHKFYAEKNKFSPIKTDFFLLLECCLQWDLKEFMPYNINLSWYEIILKFFKQYKIREYYFDNEKYQNLLYWYKNKFMSLNKKGKIKPKQLNMIEVIDFCKSTLLINLEK</sequence>
<accession>A0A433ELH4</accession>
<dbReference type="RefSeq" id="WP_127093296.1">
    <property type="nucleotide sequence ID" value="NZ_RAHC01000013.1"/>
</dbReference>
<evidence type="ECO:0000313" key="2">
    <source>
        <dbReference type="EMBL" id="RUP75873.1"/>
    </source>
</evidence>
<evidence type="ECO:0000313" key="1">
    <source>
        <dbReference type="EMBL" id="RUP75000.1"/>
    </source>
</evidence>
<evidence type="ECO:0000313" key="3">
    <source>
        <dbReference type="Proteomes" id="UP000274545"/>
    </source>
</evidence>
<comment type="caution">
    <text evidence="1">The sequence shown here is derived from an EMBL/GenBank/DDBJ whole genome shotgun (WGS) entry which is preliminary data.</text>
</comment>
<reference evidence="1 3" key="1">
    <citation type="journal article" date="2019" name="Genome Biol. Evol.">
        <title>Toxin and genome evolution in a Drosophila defensive symbiosis.</title>
        <authorList>
            <person name="Ballinger M.J."/>
            <person name="Gawryluk R.M."/>
            <person name="Perlman S.J."/>
        </authorList>
    </citation>
    <scope>NUCLEOTIDE SEQUENCE [LARGE SCALE GENOMIC DNA]</scope>
    <source>
        <strain evidence="3">sNeo</strain>
        <strain evidence="1">SNeo</strain>
    </source>
</reference>
<gene>
    <name evidence="2" type="ORF">D6D54_07480</name>
    <name evidence="1" type="ORF">D6D54_09115</name>
</gene>
<protein>
    <submittedName>
        <fullName evidence="1">Uncharacterized protein</fullName>
    </submittedName>
</protein>